<evidence type="ECO:0000256" key="4">
    <source>
        <dbReference type="ARBA" id="ARBA00022574"/>
    </source>
</evidence>
<proteinExistence type="inferred from homology"/>
<evidence type="ECO:0000313" key="9">
    <source>
        <dbReference type="RefSeq" id="XP_013390792.1"/>
    </source>
</evidence>
<dbReference type="Gene3D" id="2.130.10.10">
    <property type="entry name" value="YVTN repeat-like/Quinoprotein amine dehydrogenase"/>
    <property type="match status" value="1"/>
</dbReference>
<feature type="region of interest" description="Disordered" evidence="7">
    <location>
        <begin position="1"/>
        <end position="62"/>
    </location>
</feature>
<dbReference type="FunFam" id="2.130.10.10:FF:000180">
    <property type="entry name" value="WD repeat-containing protein 76"/>
    <property type="match status" value="1"/>
</dbReference>
<dbReference type="Proteomes" id="UP000085678">
    <property type="component" value="Unplaced"/>
</dbReference>
<accession>A0A1S3HXN3</accession>
<feature type="region of interest" description="Disordered" evidence="7">
    <location>
        <begin position="97"/>
        <end position="157"/>
    </location>
</feature>
<dbReference type="GO" id="GO:0005634">
    <property type="term" value="C:nucleus"/>
    <property type="evidence" value="ECO:0007669"/>
    <property type="project" value="TreeGrafter"/>
</dbReference>
<gene>
    <name evidence="9" type="primary">LOC106159137</name>
</gene>
<comment type="function">
    <text evidence="1">Specifically binds 5-hydroxymethylcytosine (5hmC), suggesting that it acts as a specific reader of 5hmC.</text>
</comment>
<dbReference type="KEGG" id="lak:106159137"/>
<keyword evidence="4 6" id="KW-0853">WD repeat</keyword>
<evidence type="ECO:0000313" key="8">
    <source>
        <dbReference type="Proteomes" id="UP000085678"/>
    </source>
</evidence>
<evidence type="ECO:0000256" key="3">
    <source>
        <dbReference type="ARBA" id="ARBA00021234"/>
    </source>
</evidence>
<feature type="repeat" description="WD" evidence="6">
    <location>
        <begin position="355"/>
        <end position="397"/>
    </location>
</feature>
<protein>
    <recommendedName>
        <fullName evidence="3">WD repeat-containing protein 76</fullName>
    </recommendedName>
</protein>
<dbReference type="GeneID" id="106159137"/>
<comment type="similarity">
    <text evidence="2">Belongs to the WD repeat DDB2/WDR76 family.</text>
</comment>
<dbReference type="GO" id="GO:0003677">
    <property type="term" value="F:DNA binding"/>
    <property type="evidence" value="ECO:0007669"/>
    <property type="project" value="TreeGrafter"/>
</dbReference>
<dbReference type="Pfam" id="PF00400">
    <property type="entry name" value="WD40"/>
    <property type="match status" value="2"/>
</dbReference>
<sequence length="532" mass="60293">MIGLRKRDRSLSNDGKSGSSAYSGKRLKVEDTRGNEAEHRSLKTQEIRTAEDTEILPGEEGLSEFERRRLKNLRDNAKFFEEMGIFKAKDAFRELSEKPKVKPTERGLKRGAVKPEPLPRRAPSLRLQNKDPAGEELPERPTIFVEPTEEHPRKASGPLTMCETLKNAEENTETSHNNFLSSLKTLGEGKEKKSVKVESSLENFLKACKRMKLHEDRVAKVVKDRIFSVAVHPSETRVFVCAGDKWGKIGLWDVESKEGDDGVFLYEPHSRPVNCMFFDPSNASRLYSCSYDGTIRRCDFNKAVFDELYATPEEDSNRCSGFDFLDASNLVVSHSDGDVGLVDIRTKGLAAEHMYQCHRKSVKTINVHPVKKHYFLTGSTDGNACIWDIRQMKDKKPVSVDTLPHGRNLSSAFFSPQTGKFIVTCCVDDRLRIFEGSTPGEYKQRCSTRHNNHTGRWLTPFRFMWHPSREDVIVTGSMDRPRRIELFDTSGHLIHTFTDGDYLGSVCSINAFHPTRNILVGANSSGRLHVFM</sequence>
<name>A0A1S3HXN3_LINAN</name>
<dbReference type="PROSITE" id="PS50082">
    <property type="entry name" value="WD_REPEATS_2"/>
    <property type="match status" value="1"/>
</dbReference>
<dbReference type="PANTHER" id="PTHR14773:SF0">
    <property type="entry name" value="WD REPEAT-CONTAINING PROTEIN 76"/>
    <property type="match status" value="1"/>
</dbReference>
<dbReference type="AlphaFoldDB" id="A0A1S3HXN3"/>
<dbReference type="GO" id="GO:2000001">
    <property type="term" value="P:regulation of DNA damage checkpoint"/>
    <property type="evidence" value="ECO:0007669"/>
    <property type="project" value="TreeGrafter"/>
</dbReference>
<dbReference type="InterPro" id="IPR036322">
    <property type="entry name" value="WD40_repeat_dom_sf"/>
</dbReference>
<keyword evidence="5" id="KW-0677">Repeat</keyword>
<evidence type="ECO:0000256" key="6">
    <source>
        <dbReference type="PROSITE-ProRule" id="PRU00221"/>
    </source>
</evidence>
<evidence type="ECO:0000256" key="2">
    <source>
        <dbReference type="ARBA" id="ARBA00005434"/>
    </source>
</evidence>
<organism evidence="8 9">
    <name type="scientific">Lingula anatina</name>
    <name type="common">Brachiopod</name>
    <name type="synonym">Lingula unguis</name>
    <dbReference type="NCBI Taxonomy" id="7574"/>
    <lineage>
        <taxon>Eukaryota</taxon>
        <taxon>Metazoa</taxon>
        <taxon>Spiralia</taxon>
        <taxon>Lophotrochozoa</taxon>
        <taxon>Brachiopoda</taxon>
        <taxon>Linguliformea</taxon>
        <taxon>Lingulata</taxon>
        <taxon>Lingulida</taxon>
        <taxon>Linguloidea</taxon>
        <taxon>Lingulidae</taxon>
        <taxon>Lingula</taxon>
    </lineage>
</organism>
<keyword evidence="8" id="KW-1185">Reference proteome</keyword>
<dbReference type="SMART" id="SM00320">
    <property type="entry name" value="WD40"/>
    <property type="match status" value="6"/>
</dbReference>
<dbReference type="STRING" id="7574.A0A1S3HXN3"/>
<dbReference type="InterPro" id="IPR001680">
    <property type="entry name" value="WD40_rpt"/>
</dbReference>
<evidence type="ECO:0000256" key="1">
    <source>
        <dbReference type="ARBA" id="ARBA00002530"/>
    </source>
</evidence>
<dbReference type="RefSeq" id="XP_013390792.1">
    <property type="nucleotide sequence ID" value="XM_013535338.1"/>
</dbReference>
<reference evidence="9" key="1">
    <citation type="submission" date="2025-08" db="UniProtKB">
        <authorList>
            <consortium name="RefSeq"/>
        </authorList>
    </citation>
    <scope>IDENTIFICATION</scope>
    <source>
        <tissue evidence="9">Gonads</tissue>
    </source>
</reference>
<dbReference type="SUPFAM" id="SSF50978">
    <property type="entry name" value="WD40 repeat-like"/>
    <property type="match status" value="1"/>
</dbReference>
<evidence type="ECO:0000256" key="7">
    <source>
        <dbReference type="SAM" id="MobiDB-lite"/>
    </source>
</evidence>
<dbReference type="PROSITE" id="PS50294">
    <property type="entry name" value="WD_REPEATS_REGION"/>
    <property type="match status" value="1"/>
</dbReference>
<dbReference type="InterPro" id="IPR015943">
    <property type="entry name" value="WD40/YVTN_repeat-like_dom_sf"/>
</dbReference>
<evidence type="ECO:0000256" key="5">
    <source>
        <dbReference type="ARBA" id="ARBA00022737"/>
    </source>
</evidence>
<feature type="compositionally biased region" description="Basic and acidic residues" evidence="7">
    <location>
        <begin position="128"/>
        <end position="139"/>
    </location>
</feature>
<dbReference type="InParanoid" id="A0A1S3HXN3"/>
<feature type="compositionally biased region" description="Polar residues" evidence="7">
    <location>
        <begin position="12"/>
        <end position="22"/>
    </location>
</feature>
<dbReference type="InterPro" id="IPR050853">
    <property type="entry name" value="WD_repeat_DNA-damage-binding"/>
</dbReference>
<feature type="compositionally biased region" description="Basic and acidic residues" evidence="7">
    <location>
        <begin position="27"/>
        <end position="51"/>
    </location>
</feature>
<dbReference type="OrthoDB" id="9890280at2759"/>
<dbReference type="PANTHER" id="PTHR14773">
    <property type="entry name" value="WD REPEAT-CONTAINING PROTEIN 76"/>
    <property type="match status" value="1"/>
</dbReference>
<feature type="compositionally biased region" description="Basic and acidic residues" evidence="7">
    <location>
        <begin position="97"/>
        <end position="108"/>
    </location>
</feature>